<protein>
    <submittedName>
        <fullName evidence="2">Mycothiol system anti-sigma-R factor</fullName>
    </submittedName>
</protein>
<feature type="domain" description="Putative zinc-finger" evidence="1">
    <location>
        <begin position="36"/>
        <end position="69"/>
    </location>
</feature>
<sequence>MSYESLDFVFARYFADGAAAPQLRQLAAHHDCDCNCDDLLENIFELLDRELSAAAALRLLAHAKNCPECVEHLSSEQRIRELMRKSVADTAPAALRVRITETFAQFLQK</sequence>
<dbReference type="Proteomes" id="UP001266099">
    <property type="component" value="Unassembled WGS sequence"/>
</dbReference>
<dbReference type="Pfam" id="PF13490">
    <property type="entry name" value="zf-HC2"/>
    <property type="match status" value="1"/>
</dbReference>
<dbReference type="EMBL" id="JAVDUJ010000001">
    <property type="protein sequence ID" value="MDR6939962.1"/>
    <property type="molecule type" value="Genomic_DNA"/>
</dbReference>
<gene>
    <name evidence="2" type="ORF">J2S36_001505</name>
</gene>
<evidence type="ECO:0000259" key="1">
    <source>
        <dbReference type="Pfam" id="PF13490"/>
    </source>
</evidence>
<dbReference type="NCBIfam" id="TIGR03988">
    <property type="entry name" value="antisig_RsrA"/>
    <property type="match status" value="1"/>
</dbReference>
<dbReference type="InterPro" id="IPR027383">
    <property type="entry name" value="Znf_put"/>
</dbReference>
<reference evidence="2 3" key="1">
    <citation type="submission" date="2023-07" db="EMBL/GenBank/DDBJ databases">
        <title>Sequencing the genomes of 1000 actinobacteria strains.</title>
        <authorList>
            <person name="Klenk H.-P."/>
        </authorList>
    </citation>
    <scope>NUCLEOTIDE SEQUENCE [LARGE SCALE GENOMIC DNA]</scope>
    <source>
        <strain evidence="2 3">DSM 15539</strain>
    </source>
</reference>
<evidence type="ECO:0000313" key="2">
    <source>
        <dbReference type="EMBL" id="MDR6939962.1"/>
    </source>
</evidence>
<dbReference type="InterPro" id="IPR024020">
    <property type="entry name" value="Anit_sigma_mycothiol_RsrA"/>
</dbReference>
<comment type="caution">
    <text evidence="2">The sequence shown here is derived from an EMBL/GenBank/DDBJ whole genome shotgun (WGS) entry which is preliminary data.</text>
</comment>
<keyword evidence="3" id="KW-1185">Reference proteome</keyword>
<proteinExistence type="predicted"/>
<accession>A0ABU1T3K0</accession>
<organism evidence="2 3">
    <name type="scientific">Arcanobacterium hippocoleae</name>
    <dbReference type="NCBI Taxonomy" id="149017"/>
    <lineage>
        <taxon>Bacteria</taxon>
        <taxon>Bacillati</taxon>
        <taxon>Actinomycetota</taxon>
        <taxon>Actinomycetes</taxon>
        <taxon>Actinomycetales</taxon>
        <taxon>Actinomycetaceae</taxon>
        <taxon>Arcanobacterium</taxon>
    </lineage>
</organism>
<evidence type="ECO:0000313" key="3">
    <source>
        <dbReference type="Proteomes" id="UP001266099"/>
    </source>
</evidence>
<dbReference type="RefSeq" id="WP_309957062.1">
    <property type="nucleotide sequence ID" value="NZ_CP136414.1"/>
</dbReference>
<name>A0ABU1T3K0_9ACTO</name>